<dbReference type="AlphaFoldDB" id="A0A0B7ASI8"/>
<dbReference type="EMBL" id="HACG01037094">
    <property type="protein sequence ID" value="CEK83959.1"/>
    <property type="molecule type" value="Transcribed_RNA"/>
</dbReference>
<gene>
    <name evidence="1" type="primary">ORF139968</name>
</gene>
<evidence type="ECO:0000313" key="1">
    <source>
        <dbReference type="EMBL" id="CEK83959.1"/>
    </source>
</evidence>
<proteinExistence type="predicted"/>
<sequence length="51" mass="6037">MVQERKDSLGKPSNKLYGEVINIELHFIEEIEQVAQDRSELRNLFLYLCNI</sequence>
<name>A0A0B7ASI8_9EUPU</name>
<protein>
    <submittedName>
        <fullName evidence="1">Uncharacterized protein</fullName>
    </submittedName>
</protein>
<organism evidence="1">
    <name type="scientific">Arion vulgaris</name>
    <dbReference type="NCBI Taxonomy" id="1028688"/>
    <lineage>
        <taxon>Eukaryota</taxon>
        <taxon>Metazoa</taxon>
        <taxon>Spiralia</taxon>
        <taxon>Lophotrochozoa</taxon>
        <taxon>Mollusca</taxon>
        <taxon>Gastropoda</taxon>
        <taxon>Heterobranchia</taxon>
        <taxon>Euthyneura</taxon>
        <taxon>Panpulmonata</taxon>
        <taxon>Eupulmonata</taxon>
        <taxon>Stylommatophora</taxon>
        <taxon>Helicina</taxon>
        <taxon>Arionoidea</taxon>
        <taxon>Arionidae</taxon>
        <taxon>Arion</taxon>
    </lineage>
</organism>
<accession>A0A0B7ASI8</accession>
<reference evidence="1" key="1">
    <citation type="submission" date="2014-12" db="EMBL/GenBank/DDBJ databases">
        <title>Insight into the proteome of Arion vulgaris.</title>
        <authorList>
            <person name="Aradska J."/>
            <person name="Bulat T."/>
            <person name="Smidak R."/>
            <person name="Sarate P."/>
            <person name="Gangsoo J."/>
            <person name="Sialana F."/>
            <person name="Bilban M."/>
            <person name="Lubec G."/>
        </authorList>
    </citation>
    <scope>NUCLEOTIDE SEQUENCE</scope>
    <source>
        <tissue evidence="1">Skin</tissue>
    </source>
</reference>